<evidence type="ECO:0000256" key="9">
    <source>
        <dbReference type="ARBA" id="ARBA00049893"/>
    </source>
</evidence>
<comment type="catalytic activity">
    <reaction evidence="8">
        <text>adenosine + phosphate = alpha-D-ribose 1-phosphate + adenine</text>
        <dbReference type="Rhea" id="RHEA:27642"/>
        <dbReference type="ChEBI" id="CHEBI:16335"/>
        <dbReference type="ChEBI" id="CHEBI:16708"/>
        <dbReference type="ChEBI" id="CHEBI:43474"/>
        <dbReference type="ChEBI" id="CHEBI:57720"/>
        <dbReference type="EC" id="2.4.2.1"/>
    </reaction>
    <physiologicalReaction direction="left-to-right" evidence="8">
        <dbReference type="Rhea" id="RHEA:27643"/>
    </physiologicalReaction>
</comment>
<dbReference type="Pfam" id="PF02578">
    <property type="entry name" value="Cu-oxidase_4"/>
    <property type="match status" value="1"/>
</dbReference>
<evidence type="ECO:0000256" key="6">
    <source>
        <dbReference type="ARBA" id="ARBA00022833"/>
    </source>
</evidence>
<dbReference type="PANTHER" id="PTHR30616">
    <property type="entry name" value="UNCHARACTERIZED PROTEIN YFIH"/>
    <property type="match status" value="1"/>
</dbReference>
<comment type="similarity">
    <text evidence="2 10">Belongs to the purine nucleoside phosphorylase YfiH/LACC1 family.</text>
</comment>
<evidence type="ECO:0000256" key="5">
    <source>
        <dbReference type="ARBA" id="ARBA00022801"/>
    </source>
</evidence>
<dbReference type="InterPro" id="IPR038371">
    <property type="entry name" value="Cu_polyphenol_OxRdtase_sf"/>
</dbReference>
<keyword evidence="3" id="KW-0808">Transferase</keyword>
<dbReference type="NCBIfam" id="TIGR00726">
    <property type="entry name" value="peptidoglycan editing factor PgeF"/>
    <property type="match status" value="1"/>
</dbReference>
<evidence type="ECO:0000256" key="8">
    <source>
        <dbReference type="ARBA" id="ARBA00048968"/>
    </source>
</evidence>
<proteinExistence type="inferred from homology"/>
<keyword evidence="5" id="KW-0378">Hydrolase</keyword>
<dbReference type="GO" id="GO:0005507">
    <property type="term" value="F:copper ion binding"/>
    <property type="evidence" value="ECO:0007669"/>
    <property type="project" value="TreeGrafter"/>
</dbReference>
<dbReference type="Gene3D" id="3.60.140.10">
    <property type="entry name" value="CNF1/YfiH-like putative cysteine hydrolases"/>
    <property type="match status" value="1"/>
</dbReference>
<name>A0A9D2FZZ6_9BACT</name>
<keyword evidence="4" id="KW-0479">Metal-binding</keyword>
<keyword evidence="6" id="KW-0862">Zinc</keyword>
<evidence type="ECO:0000256" key="10">
    <source>
        <dbReference type="RuleBase" id="RU361274"/>
    </source>
</evidence>
<gene>
    <name evidence="11" type="primary">pgeF</name>
    <name evidence="11" type="ORF">H9966_08340</name>
</gene>
<comment type="catalytic activity">
    <reaction evidence="9">
        <text>S-methyl-5'-thioadenosine + phosphate = 5-(methylsulfanyl)-alpha-D-ribose 1-phosphate + adenine</text>
        <dbReference type="Rhea" id="RHEA:11852"/>
        <dbReference type="ChEBI" id="CHEBI:16708"/>
        <dbReference type="ChEBI" id="CHEBI:17509"/>
        <dbReference type="ChEBI" id="CHEBI:43474"/>
        <dbReference type="ChEBI" id="CHEBI:58533"/>
        <dbReference type="EC" id="2.4.2.28"/>
    </reaction>
    <physiologicalReaction direction="left-to-right" evidence="9">
        <dbReference type="Rhea" id="RHEA:11853"/>
    </physiologicalReaction>
</comment>
<dbReference type="SUPFAM" id="SSF64438">
    <property type="entry name" value="CNF1/YfiH-like putative cysteine hydrolases"/>
    <property type="match status" value="1"/>
</dbReference>
<comment type="catalytic activity">
    <reaction evidence="1">
        <text>inosine + phosphate = alpha-D-ribose 1-phosphate + hypoxanthine</text>
        <dbReference type="Rhea" id="RHEA:27646"/>
        <dbReference type="ChEBI" id="CHEBI:17368"/>
        <dbReference type="ChEBI" id="CHEBI:17596"/>
        <dbReference type="ChEBI" id="CHEBI:43474"/>
        <dbReference type="ChEBI" id="CHEBI:57720"/>
        <dbReference type="EC" id="2.4.2.1"/>
    </reaction>
    <physiologicalReaction direction="left-to-right" evidence="1">
        <dbReference type="Rhea" id="RHEA:27647"/>
    </physiologicalReaction>
</comment>
<dbReference type="InterPro" id="IPR011324">
    <property type="entry name" value="Cytotoxic_necrot_fac-like_cat"/>
</dbReference>
<evidence type="ECO:0000256" key="4">
    <source>
        <dbReference type="ARBA" id="ARBA00022723"/>
    </source>
</evidence>
<evidence type="ECO:0000256" key="1">
    <source>
        <dbReference type="ARBA" id="ARBA00000553"/>
    </source>
</evidence>
<reference evidence="11" key="1">
    <citation type="journal article" date="2021" name="PeerJ">
        <title>Extensive microbial diversity within the chicken gut microbiome revealed by metagenomics and culture.</title>
        <authorList>
            <person name="Gilroy R."/>
            <person name="Ravi A."/>
            <person name="Getino M."/>
            <person name="Pursley I."/>
            <person name="Horton D.L."/>
            <person name="Alikhan N.F."/>
            <person name="Baker D."/>
            <person name="Gharbi K."/>
            <person name="Hall N."/>
            <person name="Watson M."/>
            <person name="Adriaenssens E.M."/>
            <person name="Foster-Nyarko E."/>
            <person name="Jarju S."/>
            <person name="Secka A."/>
            <person name="Antonio M."/>
            <person name="Oren A."/>
            <person name="Chaudhuri R.R."/>
            <person name="La Ragione R."/>
            <person name="Hildebrand F."/>
            <person name="Pallen M.J."/>
        </authorList>
    </citation>
    <scope>NUCLEOTIDE SEQUENCE</scope>
    <source>
        <strain evidence="11">ChiHecec3B27-8219</strain>
    </source>
</reference>
<dbReference type="CDD" id="cd16833">
    <property type="entry name" value="YfiH"/>
    <property type="match status" value="1"/>
</dbReference>
<dbReference type="Proteomes" id="UP000824055">
    <property type="component" value="Unassembled WGS sequence"/>
</dbReference>
<comment type="caution">
    <text evidence="11">The sequence shown here is derived from an EMBL/GenBank/DDBJ whole genome shotgun (WGS) entry which is preliminary data.</text>
</comment>
<organism evidence="11 12">
    <name type="scientific">Candidatus Prevotella avicola</name>
    <dbReference type="NCBI Taxonomy" id="2838738"/>
    <lineage>
        <taxon>Bacteria</taxon>
        <taxon>Pseudomonadati</taxon>
        <taxon>Bacteroidota</taxon>
        <taxon>Bacteroidia</taxon>
        <taxon>Bacteroidales</taxon>
        <taxon>Prevotellaceae</taxon>
        <taxon>Prevotella</taxon>
    </lineage>
</organism>
<dbReference type="PANTHER" id="PTHR30616:SF2">
    <property type="entry name" value="PURINE NUCLEOSIDE PHOSPHORYLASE LACC1"/>
    <property type="match status" value="1"/>
</dbReference>
<evidence type="ECO:0000313" key="12">
    <source>
        <dbReference type="Proteomes" id="UP000824055"/>
    </source>
</evidence>
<evidence type="ECO:0000256" key="3">
    <source>
        <dbReference type="ARBA" id="ARBA00022679"/>
    </source>
</evidence>
<protein>
    <recommendedName>
        <fullName evidence="10">Purine nucleoside phosphorylase</fullName>
    </recommendedName>
</protein>
<dbReference type="InterPro" id="IPR003730">
    <property type="entry name" value="Cu_polyphenol_OxRdtase"/>
</dbReference>
<evidence type="ECO:0000313" key="11">
    <source>
        <dbReference type="EMBL" id="HIZ69870.1"/>
    </source>
</evidence>
<comment type="catalytic activity">
    <reaction evidence="7">
        <text>adenosine + H2O + H(+) = inosine + NH4(+)</text>
        <dbReference type="Rhea" id="RHEA:24408"/>
        <dbReference type="ChEBI" id="CHEBI:15377"/>
        <dbReference type="ChEBI" id="CHEBI:15378"/>
        <dbReference type="ChEBI" id="CHEBI:16335"/>
        <dbReference type="ChEBI" id="CHEBI:17596"/>
        <dbReference type="ChEBI" id="CHEBI:28938"/>
        <dbReference type="EC" id="3.5.4.4"/>
    </reaction>
    <physiologicalReaction direction="left-to-right" evidence="7">
        <dbReference type="Rhea" id="RHEA:24409"/>
    </physiologicalReaction>
</comment>
<reference evidence="11" key="2">
    <citation type="submission" date="2021-04" db="EMBL/GenBank/DDBJ databases">
        <authorList>
            <person name="Gilroy R."/>
        </authorList>
    </citation>
    <scope>NUCLEOTIDE SEQUENCE</scope>
    <source>
        <strain evidence="11">ChiHecec3B27-8219</strain>
    </source>
</reference>
<evidence type="ECO:0000256" key="2">
    <source>
        <dbReference type="ARBA" id="ARBA00007353"/>
    </source>
</evidence>
<evidence type="ECO:0000256" key="7">
    <source>
        <dbReference type="ARBA" id="ARBA00047989"/>
    </source>
</evidence>
<accession>A0A9D2FZZ6</accession>
<dbReference type="GO" id="GO:0016787">
    <property type="term" value="F:hydrolase activity"/>
    <property type="evidence" value="ECO:0007669"/>
    <property type="project" value="UniProtKB-KW"/>
</dbReference>
<dbReference type="EMBL" id="DXBE01000062">
    <property type="protein sequence ID" value="HIZ69870.1"/>
    <property type="molecule type" value="Genomic_DNA"/>
</dbReference>
<dbReference type="GO" id="GO:0017061">
    <property type="term" value="F:S-methyl-5-thioadenosine phosphorylase activity"/>
    <property type="evidence" value="ECO:0007669"/>
    <property type="project" value="UniProtKB-EC"/>
</dbReference>
<dbReference type="AlphaFoldDB" id="A0A9D2FZZ6"/>
<sequence>MIPVLHEYQLAPGVRAFSTTRQGGVSEGAYASFNINAYCGDDPACLEANLASLAGELGLPRSAILMPHQVHGEQHVCVEADFLSKSDEQQADLLDGVDIIMTPLRQVCVGVSTADCVPVLLYDEVRGVVCAVHAGWRGTVARVTCQALRVMTERYHTEPAQVTAVIGPCISLEAFEVGDEVYERFHLAGFDMPSISRKDGKWHIDLLECNRQQLVSMGVRAENIQVSGICTYTHSDRFFSARKLGTFSGRIYSGIFRL</sequence>